<comment type="caution">
    <text evidence="2">The sequence shown here is derived from an EMBL/GenBank/DDBJ whole genome shotgun (WGS) entry which is preliminary data.</text>
</comment>
<evidence type="ECO:0000256" key="1">
    <source>
        <dbReference type="SAM" id="MobiDB-lite"/>
    </source>
</evidence>
<reference evidence="2" key="1">
    <citation type="submission" date="2017-07" db="EMBL/GenBank/DDBJ databases">
        <title>Taro Niue Genome Assembly and Annotation.</title>
        <authorList>
            <person name="Atibalentja N."/>
            <person name="Keating K."/>
            <person name="Fields C.J."/>
        </authorList>
    </citation>
    <scope>NUCLEOTIDE SEQUENCE</scope>
    <source>
        <strain evidence="2">Niue_2</strain>
        <tissue evidence="2">Leaf</tissue>
    </source>
</reference>
<feature type="compositionally biased region" description="Acidic residues" evidence="1">
    <location>
        <begin position="20"/>
        <end position="72"/>
    </location>
</feature>
<name>A0A843TTN6_COLES</name>
<evidence type="ECO:0000313" key="2">
    <source>
        <dbReference type="EMBL" id="MQL74918.1"/>
    </source>
</evidence>
<feature type="region of interest" description="Disordered" evidence="1">
    <location>
        <begin position="13"/>
        <end position="74"/>
    </location>
</feature>
<organism evidence="2 3">
    <name type="scientific">Colocasia esculenta</name>
    <name type="common">Wild taro</name>
    <name type="synonym">Arum esculentum</name>
    <dbReference type="NCBI Taxonomy" id="4460"/>
    <lineage>
        <taxon>Eukaryota</taxon>
        <taxon>Viridiplantae</taxon>
        <taxon>Streptophyta</taxon>
        <taxon>Embryophyta</taxon>
        <taxon>Tracheophyta</taxon>
        <taxon>Spermatophyta</taxon>
        <taxon>Magnoliopsida</taxon>
        <taxon>Liliopsida</taxon>
        <taxon>Araceae</taxon>
        <taxon>Aroideae</taxon>
        <taxon>Colocasieae</taxon>
        <taxon>Colocasia</taxon>
    </lineage>
</organism>
<sequence length="189" mass="20595">MEDAVDEILTEILVSRSNLDADEPVDDNREDEAMELDGSREEDAEGESTESEDGEVEEGERDQPEEEEEEDSGGTLLHHLISSLPAASFPGGSGGNLLAAALQTSVPRACPLRRGDLLFESAAKRTPGLPFGCTTKRTPGLPFGCAAKRSAEILTDSHFLPSIPRVCCLQRRVYSSSFIRPVWTEYVKL</sequence>
<accession>A0A843TTN6</accession>
<dbReference type="EMBL" id="NMUH01000227">
    <property type="protein sequence ID" value="MQL74918.1"/>
    <property type="molecule type" value="Genomic_DNA"/>
</dbReference>
<proteinExistence type="predicted"/>
<protein>
    <submittedName>
        <fullName evidence="2">Uncharacterized protein</fullName>
    </submittedName>
</protein>
<dbReference type="AlphaFoldDB" id="A0A843TTN6"/>
<keyword evidence="3" id="KW-1185">Reference proteome</keyword>
<dbReference type="Proteomes" id="UP000652761">
    <property type="component" value="Unassembled WGS sequence"/>
</dbReference>
<gene>
    <name evidence="2" type="ORF">Taro_007277</name>
</gene>
<evidence type="ECO:0000313" key="3">
    <source>
        <dbReference type="Proteomes" id="UP000652761"/>
    </source>
</evidence>